<protein>
    <submittedName>
        <fullName evidence="5">1639_t:CDS:1</fullName>
    </submittedName>
</protein>
<dbReference type="Pfam" id="PF02892">
    <property type="entry name" value="zf-BED"/>
    <property type="match status" value="1"/>
</dbReference>
<dbReference type="GO" id="GO:0008270">
    <property type="term" value="F:zinc ion binding"/>
    <property type="evidence" value="ECO:0007669"/>
    <property type="project" value="UniProtKB-KW"/>
</dbReference>
<reference evidence="5" key="1">
    <citation type="submission" date="2021-06" db="EMBL/GenBank/DDBJ databases">
        <authorList>
            <person name="Kallberg Y."/>
            <person name="Tangrot J."/>
            <person name="Rosling A."/>
        </authorList>
    </citation>
    <scope>NUCLEOTIDE SEQUENCE</scope>
    <source>
        <strain evidence="5">87-6 pot B 2015</strain>
    </source>
</reference>
<gene>
    <name evidence="5" type="ORF">FMOSSE_LOCUS8180</name>
</gene>
<dbReference type="InterPro" id="IPR003656">
    <property type="entry name" value="Znf_BED"/>
</dbReference>
<dbReference type="Proteomes" id="UP000789375">
    <property type="component" value="Unassembled WGS sequence"/>
</dbReference>
<dbReference type="AlphaFoldDB" id="A0A9N9C2S6"/>
<evidence type="ECO:0000256" key="2">
    <source>
        <dbReference type="ARBA" id="ARBA00022771"/>
    </source>
</evidence>
<keyword evidence="1" id="KW-0479">Metal-binding</keyword>
<proteinExistence type="predicted"/>
<evidence type="ECO:0000313" key="5">
    <source>
        <dbReference type="EMBL" id="CAG8585730.1"/>
    </source>
</evidence>
<evidence type="ECO:0000256" key="3">
    <source>
        <dbReference type="ARBA" id="ARBA00022833"/>
    </source>
</evidence>
<evidence type="ECO:0000256" key="1">
    <source>
        <dbReference type="ARBA" id="ARBA00022723"/>
    </source>
</evidence>
<feature type="non-terminal residue" evidence="5">
    <location>
        <position position="99"/>
    </location>
</feature>
<keyword evidence="3" id="KW-0862">Zinc</keyword>
<dbReference type="EMBL" id="CAJVPP010002066">
    <property type="protein sequence ID" value="CAG8585730.1"/>
    <property type="molecule type" value="Genomic_DNA"/>
</dbReference>
<organism evidence="5 6">
    <name type="scientific">Funneliformis mosseae</name>
    <name type="common">Endomycorrhizal fungus</name>
    <name type="synonym">Glomus mosseae</name>
    <dbReference type="NCBI Taxonomy" id="27381"/>
    <lineage>
        <taxon>Eukaryota</taxon>
        <taxon>Fungi</taxon>
        <taxon>Fungi incertae sedis</taxon>
        <taxon>Mucoromycota</taxon>
        <taxon>Glomeromycotina</taxon>
        <taxon>Glomeromycetes</taxon>
        <taxon>Glomerales</taxon>
        <taxon>Glomeraceae</taxon>
        <taxon>Funneliformis</taxon>
    </lineage>
</organism>
<evidence type="ECO:0000259" key="4">
    <source>
        <dbReference type="Pfam" id="PF02892"/>
    </source>
</evidence>
<sequence length="99" mass="11539">MSNKRGRRSNKIWNHFEEGPKRNTLHKAAICNYCEKNILGISEQMINHLCEYEDADNYADKPFLTYRKKAIYKQIGRVVASANLPFSFVDDPEVKKLFA</sequence>
<keyword evidence="6" id="KW-1185">Reference proteome</keyword>
<comment type="caution">
    <text evidence="5">The sequence shown here is derived from an EMBL/GenBank/DDBJ whole genome shotgun (WGS) entry which is preliminary data.</text>
</comment>
<name>A0A9N9C2S6_FUNMO</name>
<dbReference type="GO" id="GO:0003677">
    <property type="term" value="F:DNA binding"/>
    <property type="evidence" value="ECO:0007669"/>
    <property type="project" value="InterPro"/>
</dbReference>
<keyword evidence="2" id="KW-0863">Zinc-finger</keyword>
<accession>A0A9N9C2S6</accession>
<feature type="domain" description="BED-type" evidence="4">
    <location>
        <begin position="11"/>
        <end position="49"/>
    </location>
</feature>
<evidence type="ECO:0000313" key="6">
    <source>
        <dbReference type="Proteomes" id="UP000789375"/>
    </source>
</evidence>